<name>A0AAV4SFQ2_CAEEX</name>
<evidence type="ECO:0000313" key="3">
    <source>
        <dbReference type="EMBL" id="GIY32362.1"/>
    </source>
</evidence>
<evidence type="ECO:0000313" key="4">
    <source>
        <dbReference type="Proteomes" id="UP001054945"/>
    </source>
</evidence>
<feature type="region of interest" description="Disordered" evidence="1">
    <location>
        <begin position="681"/>
        <end position="702"/>
    </location>
</feature>
<feature type="compositionally biased region" description="Low complexity" evidence="1">
    <location>
        <begin position="484"/>
        <end position="551"/>
    </location>
</feature>
<keyword evidence="4" id="KW-1185">Reference proteome</keyword>
<dbReference type="AlphaFoldDB" id="A0AAV4SFQ2"/>
<feature type="signal peptide" evidence="2">
    <location>
        <begin position="1"/>
        <end position="18"/>
    </location>
</feature>
<feature type="compositionally biased region" description="Polar residues" evidence="1">
    <location>
        <begin position="462"/>
        <end position="483"/>
    </location>
</feature>
<feature type="chain" id="PRO_5043315859" evidence="2">
    <location>
        <begin position="19"/>
        <end position="819"/>
    </location>
</feature>
<evidence type="ECO:0000256" key="1">
    <source>
        <dbReference type="SAM" id="MobiDB-lite"/>
    </source>
</evidence>
<dbReference type="Proteomes" id="UP001054945">
    <property type="component" value="Unassembled WGS sequence"/>
</dbReference>
<feature type="compositionally biased region" description="Polar residues" evidence="1">
    <location>
        <begin position="761"/>
        <end position="779"/>
    </location>
</feature>
<feature type="region of interest" description="Disordered" evidence="1">
    <location>
        <begin position="586"/>
        <end position="613"/>
    </location>
</feature>
<keyword evidence="2" id="KW-0732">Signal</keyword>
<gene>
    <name evidence="3" type="primary">AVEN_225705_1</name>
    <name evidence="3" type="ORF">CEXT_691651</name>
</gene>
<feature type="region of interest" description="Disordered" evidence="1">
    <location>
        <begin position="462"/>
        <end position="554"/>
    </location>
</feature>
<accession>A0AAV4SFQ2</accession>
<sequence length="819" mass="90885">MNSVVLGFIICTLVFVEAQQQLIRYNNQNFRNIRAPLAPAASKERPYLSIPIVLMPDGQIVPKPAPSNYQYISNMPAQGYQQNSKNRGMVMTGETDETYQVMVPPPPSFIQEQKQMKMIKNGVNGRNPVVVKEQRPGQIPLQNSAPKYFQQNDNAQTMSLMQLQNQRNPLTQQQMVSNVQAGEMQKQNVANFLNFATQLGSEVLSQQRGRQNNLHSSQASLADIKYALSDGQKAQDSYVMQVPSSQDQMNGQVYAQDQTQLNSASQNSHILQKSNTIQQNNYNTQQYQHSPASAPVQYLQTQNIRQSNQRVPSQAGSQNQANKFQQNAGGAIYFPGNQNNPSQTSYIQLAQQNGNQNYPEITSQQAANQNYQSMASQKSAQNVQLMPAKNYEQQTENNYAQQPTIELLNHDASVQSMQSNYGIQNEQSYVTADGHPINFANAAQAAPVTYRSQQNGYQNIQNTQQNGYQNNPNTQQNGYQSSPNTQQNGYQSNTNTQQNGYQNNQNAQQNGYQNNQNTQQNGYQSNTNSQQNGHQNSQITQQNTQQNVHQSPVESGNQNVYVSHQNSQDLGQTFATAVSLPQYASSSQNNQQISSSHQTNSQTSASLSNNQNGYTNLNGQVVYKNQPETYTGHNGASIESAAYTYGITQPTHTTPVQISQMKYSTSTPASNNYQEYQYEYSTQNKRGERKLSDQEPVSSTNGGQIIYASSSAKQINYTPSIQESLQLQGNAGQPSAYVSLPSNYKSDSSSSGVVTSKIAHTKQSQTSFSNDESSEATGQDSNSDEEDEETSYKVVYIPLDILKNILGNSVDNQRSDKSS</sequence>
<reference evidence="3 4" key="1">
    <citation type="submission" date="2021-06" db="EMBL/GenBank/DDBJ databases">
        <title>Caerostris extrusa draft genome.</title>
        <authorList>
            <person name="Kono N."/>
            <person name="Arakawa K."/>
        </authorList>
    </citation>
    <scope>NUCLEOTIDE SEQUENCE [LARGE SCALE GENOMIC DNA]</scope>
</reference>
<evidence type="ECO:0000256" key="2">
    <source>
        <dbReference type="SAM" id="SignalP"/>
    </source>
</evidence>
<feature type="compositionally biased region" description="Low complexity" evidence="1">
    <location>
        <begin position="742"/>
        <end position="756"/>
    </location>
</feature>
<feature type="region of interest" description="Disordered" evidence="1">
    <location>
        <begin position="742"/>
        <end position="792"/>
    </location>
</feature>
<proteinExistence type="predicted"/>
<organism evidence="3 4">
    <name type="scientific">Caerostris extrusa</name>
    <name type="common">Bark spider</name>
    <name type="synonym">Caerostris bankana</name>
    <dbReference type="NCBI Taxonomy" id="172846"/>
    <lineage>
        <taxon>Eukaryota</taxon>
        <taxon>Metazoa</taxon>
        <taxon>Ecdysozoa</taxon>
        <taxon>Arthropoda</taxon>
        <taxon>Chelicerata</taxon>
        <taxon>Arachnida</taxon>
        <taxon>Araneae</taxon>
        <taxon>Araneomorphae</taxon>
        <taxon>Entelegynae</taxon>
        <taxon>Araneoidea</taxon>
        <taxon>Araneidae</taxon>
        <taxon>Caerostris</taxon>
    </lineage>
</organism>
<dbReference type="EMBL" id="BPLR01009496">
    <property type="protein sequence ID" value="GIY32362.1"/>
    <property type="molecule type" value="Genomic_DNA"/>
</dbReference>
<feature type="compositionally biased region" description="Low complexity" evidence="1">
    <location>
        <begin position="586"/>
        <end position="606"/>
    </location>
</feature>
<protein>
    <submittedName>
        <fullName evidence="3">Uncharacterized protein</fullName>
    </submittedName>
</protein>
<comment type="caution">
    <text evidence="3">The sequence shown here is derived from an EMBL/GenBank/DDBJ whole genome shotgun (WGS) entry which is preliminary data.</text>
</comment>